<keyword evidence="2" id="KW-0812">Transmembrane</keyword>
<reference evidence="4" key="1">
    <citation type="submission" date="2016-10" db="EMBL/GenBank/DDBJ databases">
        <authorList>
            <person name="Varghese N."/>
            <person name="Submissions S."/>
        </authorList>
    </citation>
    <scope>NUCLEOTIDE SEQUENCE [LARGE SCALE GENOMIC DNA]</scope>
    <source>
        <strain evidence="4">DSM 45843</strain>
    </source>
</reference>
<sequence>MTRVSQPPYPPQPSPEQHPRTEHPRTEQQPRVESAYDPAYPPHATEPAYDPAYPPQPTGPMDGAFPAPPPLPGPEVSTSARVGARPRARSTADRATLTSTVLGVLGLLLLVLGLSLGDFGVSLWSATTSWAVFATVAALVALVPYVPGRGGLSRQQAWQVGAVGAGGVVVFWLLVLVLTGAAASDRGFVLTLATALVAGGTWLNRRES</sequence>
<organism evidence="3 4">
    <name type="scientific">Klenkia soli</name>
    <dbReference type="NCBI Taxonomy" id="1052260"/>
    <lineage>
        <taxon>Bacteria</taxon>
        <taxon>Bacillati</taxon>
        <taxon>Actinomycetota</taxon>
        <taxon>Actinomycetes</taxon>
        <taxon>Geodermatophilales</taxon>
        <taxon>Geodermatophilaceae</taxon>
        <taxon>Klenkia</taxon>
    </lineage>
</organism>
<feature type="transmembrane region" description="Helical" evidence="2">
    <location>
        <begin position="95"/>
        <end position="117"/>
    </location>
</feature>
<dbReference type="AlphaFoldDB" id="A0A1H0R5C7"/>
<evidence type="ECO:0000313" key="4">
    <source>
        <dbReference type="Proteomes" id="UP000199088"/>
    </source>
</evidence>
<feature type="transmembrane region" description="Helical" evidence="2">
    <location>
        <begin position="187"/>
        <end position="204"/>
    </location>
</feature>
<proteinExistence type="predicted"/>
<feature type="compositionally biased region" description="Basic and acidic residues" evidence="1">
    <location>
        <begin position="17"/>
        <end position="30"/>
    </location>
</feature>
<evidence type="ECO:0000256" key="2">
    <source>
        <dbReference type="SAM" id="Phobius"/>
    </source>
</evidence>
<keyword evidence="4" id="KW-1185">Reference proteome</keyword>
<keyword evidence="2" id="KW-1133">Transmembrane helix</keyword>
<accession>A0A1H0R5C7</accession>
<evidence type="ECO:0000256" key="1">
    <source>
        <dbReference type="SAM" id="MobiDB-lite"/>
    </source>
</evidence>
<feature type="region of interest" description="Disordered" evidence="1">
    <location>
        <begin position="1"/>
        <end position="93"/>
    </location>
</feature>
<dbReference type="EMBL" id="FNIR01000011">
    <property type="protein sequence ID" value="SDP24359.1"/>
    <property type="molecule type" value="Genomic_DNA"/>
</dbReference>
<protein>
    <submittedName>
        <fullName evidence="3">Uncharacterized protein</fullName>
    </submittedName>
</protein>
<evidence type="ECO:0000313" key="3">
    <source>
        <dbReference type="EMBL" id="SDP24359.1"/>
    </source>
</evidence>
<dbReference type="STRING" id="1052260.SAMN05660199_03459"/>
<feature type="transmembrane region" description="Helical" evidence="2">
    <location>
        <begin position="123"/>
        <end position="146"/>
    </location>
</feature>
<dbReference type="Proteomes" id="UP000199088">
    <property type="component" value="Unassembled WGS sequence"/>
</dbReference>
<name>A0A1H0R5C7_9ACTN</name>
<feature type="compositionally biased region" description="Pro residues" evidence="1">
    <location>
        <begin position="7"/>
        <end position="16"/>
    </location>
</feature>
<keyword evidence="2" id="KW-0472">Membrane</keyword>
<gene>
    <name evidence="3" type="ORF">SAMN05660199_03459</name>
</gene>
<feature type="transmembrane region" description="Helical" evidence="2">
    <location>
        <begin position="158"/>
        <end position="181"/>
    </location>
</feature>